<evidence type="ECO:0000313" key="10">
    <source>
        <dbReference type="EMBL" id="GAA3876729.1"/>
    </source>
</evidence>
<name>A0ABP7KGG1_9RHOB</name>
<evidence type="ECO:0000259" key="8">
    <source>
        <dbReference type="Pfam" id="PF02687"/>
    </source>
</evidence>
<accession>A0ABP7KGG1</accession>
<feature type="transmembrane region" description="Helical" evidence="7">
    <location>
        <begin position="324"/>
        <end position="353"/>
    </location>
</feature>
<comment type="subcellular location">
    <subcellularLocation>
        <location evidence="1">Cell membrane</location>
        <topology evidence="1">Multi-pass membrane protein</topology>
    </subcellularLocation>
</comment>
<evidence type="ECO:0000256" key="1">
    <source>
        <dbReference type="ARBA" id="ARBA00004651"/>
    </source>
</evidence>
<dbReference type="InterPro" id="IPR025857">
    <property type="entry name" value="MacB_PCD"/>
</dbReference>
<evidence type="ECO:0000256" key="4">
    <source>
        <dbReference type="ARBA" id="ARBA00022989"/>
    </source>
</evidence>
<gene>
    <name evidence="10" type="ORF">GCM10022404_28080</name>
</gene>
<evidence type="ECO:0000256" key="2">
    <source>
        <dbReference type="ARBA" id="ARBA00022475"/>
    </source>
</evidence>
<dbReference type="Proteomes" id="UP001399917">
    <property type="component" value="Unassembled WGS sequence"/>
</dbReference>
<dbReference type="InterPro" id="IPR050250">
    <property type="entry name" value="Macrolide_Exporter_MacB"/>
</dbReference>
<evidence type="ECO:0000259" key="9">
    <source>
        <dbReference type="Pfam" id="PF12704"/>
    </source>
</evidence>
<dbReference type="InterPro" id="IPR003838">
    <property type="entry name" value="ABC3_permease_C"/>
</dbReference>
<comment type="similarity">
    <text evidence="6">Belongs to the ABC-4 integral membrane protein family.</text>
</comment>
<evidence type="ECO:0000256" key="7">
    <source>
        <dbReference type="SAM" id="Phobius"/>
    </source>
</evidence>
<feature type="transmembrane region" description="Helical" evidence="7">
    <location>
        <begin position="279"/>
        <end position="303"/>
    </location>
</feature>
<proteinExistence type="inferred from homology"/>
<feature type="domain" description="ABC3 transporter permease C-terminal" evidence="8">
    <location>
        <begin position="282"/>
        <end position="395"/>
    </location>
</feature>
<dbReference type="Pfam" id="PF12704">
    <property type="entry name" value="MacB_PCD"/>
    <property type="match status" value="1"/>
</dbReference>
<dbReference type="Pfam" id="PF02687">
    <property type="entry name" value="FtsX"/>
    <property type="match status" value="1"/>
</dbReference>
<dbReference type="RefSeq" id="WP_344848115.1">
    <property type="nucleotide sequence ID" value="NZ_BAABDF010000007.1"/>
</dbReference>
<dbReference type="PANTHER" id="PTHR30572">
    <property type="entry name" value="MEMBRANE COMPONENT OF TRANSPORTER-RELATED"/>
    <property type="match status" value="1"/>
</dbReference>
<organism evidence="10 11">
    <name type="scientific">Celeribacter arenosi</name>
    <dbReference type="NCBI Taxonomy" id="792649"/>
    <lineage>
        <taxon>Bacteria</taxon>
        <taxon>Pseudomonadati</taxon>
        <taxon>Pseudomonadota</taxon>
        <taxon>Alphaproteobacteria</taxon>
        <taxon>Rhodobacterales</taxon>
        <taxon>Roseobacteraceae</taxon>
        <taxon>Celeribacter</taxon>
    </lineage>
</organism>
<dbReference type="EMBL" id="BAABDF010000007">
    <property type="protein sequence ID" value="GAA3876729.1"/>
    <property type="molecule type" value="Genomic_DNA"/>
</dbReference>
<keyword evidence="11" id="KW-1185">Reference proteome</keyword>
<feature type="transmembrane region" description="Helical" evidence="7">
    <location>
        <begin position="21"/>
        <end position="40"/>
    </location>
</feature>
<keyword evidence="2" id="KW-1003">Cell membrane</keyword>
<reference evidence="11" key="1">
    <citation type="journal article" date="2019" name="Int. J. Syst. Evol. Microbiol.">
        <title>The Global Catalogue of Microorganisms (GCM) 10K type strain sequencing project: providing services to taxonomists for standard genome sequencing and annotation.</title>
        <authorList>
            <consortium name="The Broad Institute Genomics Platform"/>
            <consortium name="The Broad Institute Genome Sequencing Center for Infectious Disease"/>
            <person name="Wu L."/>
            <person name="Ma J."/>
        </authorList>
    </citation>
    <scope>NUCLEOTIDE SEQUENCE [LARGE SCALE GENOMIC DNA]</scope>
    <source>
        <strain evidence="11">JCM 17190</strain>
    </source>
</reference>
<feature type="domain" description="MacB-like periplasmic core" evidence="9">
    <location>
        <begin position="20"/>
        <end position="242"/>
    </location>
</feature>
<evidence type="ECO:0000313" key="11">
    <source>
        <dbReference type="Proteomes" id="UP001399917"/>
    </source>
</evidence>
<keyword evidence="3 7" id="KW-0812">Transmembrane</keyword>
<keyword evidence="5 7" id="KW-0472">Membrane</keyword>
<protein>
    <submittedName>
        <fullName evidence="10">ABC transporter permease</fullName>
    </submittedName>
</protein>
<feature type="transmembrane region" description="Helical" evidence="7">
    <location>
        <begin position="365"/>
        <end position="385"/>
    </location>
</feature>
<dbReference type="PANTHER" id="PTHR30572:SF4">
    <property type="entry name" value="ABC TRANSPORTER PERMEASE YTRF"/>
    <property type="match status" value="1"/>
</dbReference>
<sequence length="402" mass="42321">MIWETVRLAVQAIFRNTMRSVLTVLGIVIGVAAVIAMVTVGQGSTDQVTADVEKLGTNILMVTPGGPDRSPGAGSIAEPFTLQDVDAIIDQISSVETAAPYGQTATTAIYGAQSAKTSVVGTDNRYLEAVDWPVVMGRAFLSSEVTSGKPVCILGETVRQNLFGNTDPIGETIRLNALSCEVVGLLEAKGASSFGTDQDDVIGLPMKTFQRRVSGNSDVGMIFVSVSDGLSTERAMSQIEALMRERRRISEGEDDDFSIMDMKEIASMLTGITNVLTGLLSAVAAVSLLVGGIGIMNIMLVSVTERTREIGIRLAVGAQTSQVLMQFLVEAIVLSMIGGLVGIVLGLVLAGLASNMMAIPFAPNFVVVAGAFVFSAAVGVIFGYFPARRAAKLDPIEALRHQ</sequence>
<comment type="caution">
    <text evidence="10">The sequence shown here is derived from an EMBL/GenBank/DDBJ whole genome shotgun (WGS) entry which is preliminary data.</text>
</comment>
<evidence type="ECO:0000256" key="6">
    <source>
        <dbReference type="ARBA" id="ARBA00038076"/>
    </source>
</evidence>
<evidence type="ECO:0000256" key="5">
    <source>
        <dbReference type="ARBA" id="ARBA00023136"/>
    </source>
</evidence>
<evidence type="ECO:0000256" key="3">
    <source>
        <dbReference type="ARBA" id="ARBA00022692"/>
    </source>
</evidence>
<keyword evidence="4 7" id="KW-1133">Transmembrane helix</keyword>